<dbReference type="InterPro" id="IPR013324">
    <property type="entry name" value="RNA_pol_sigma_r3/r4-like"/>
</dbReference>
<dbReference type="PANTHER" id="PTHR43133">
    <property type="entry name" value="RNA POLYMERASE ECF-TYPE SIGMA FACTO"/>
    <property type="match status" value="1"/>
</dbReference>
<keyword evidence="4" id="KW-0238">DNA-binding</keyword>
<proteinExistence type="inferred from homology"/>
<dbReference type="InterPro" id="IPR036388">
    <property type="entry name" value="WH-like_DNA-bd_sf"/>
</dbReference>
<evidence type="ECO:0000256" key="3">
    <source>
        <dbReference type="ARBA" id="ARBA00023082"/>
    </source>
</evidence>
<comment type="caution">
    <text evidence="7">The sequence shown here is derived from an EMBL/GenBank/DDBJ whole genome shotgun (WGS) entry which is preliminary data.</text>
</comment>
<reference evidence="7 8" key="1">
    <citation type="submission" date="2019-02" db="EMBL/GenBank/DDBJ databases">
        <title>Deep-cultivation of Planctomycetes and their phenomic and genomic characterization uncovers novel biology.</title>
        <authorList>
            <person name="Wiegand S."/>
            <person name="Jogler M."/>
            <person name="Boedeker C."/>
            <person name="Pinto D."/>
            <person name="Vollmers J."/>
            <person name="Rivas-Marin E."/>
            <person name="Kohn T."/>
            <person name="Peeters S.H."/>
            <person name="Heuer A."/>
            <person name="Rast P."/>
            <person name="Oberbeckmann S."/>
            <person name="Bunk B."/>
            <person name="Jeske O."/>
            <person name="Meyerdierks A."/>
            <person name="Storesund J.E."/>
            <person name="Kallscheuer N."/>
            <person name="Luecker S."/>
            <person name="Lage O.M."/>
            <person name="Pohl T."/>
            <person name="Merkel B.J."/>
            <person name="Hornburger P."/>
            <person name="Mueller R.-W."/>
            <person name="Bruemmer F."/>
            <person name="Labrenz M."/>
            <person name="Spormann A.M."/>
            <person name="Op Den Camp H."/>
            <person name="Overmann J."/>
            <person name="Amann R."/>
            <person name="Jetten M.S.M."/>
            <person name="Mascher T."/>
            <person name="Medema M.H."/>
            <person name="Devos D.P."/>
            <person name="Kaster A.-K."/>
            <person name="Ovreas L."/>
            <person name="Rohde M."/>
            <person name="Galperin M.Y."/>
            <person name="Jogler C."/>
        </authorList>
    </citation>
    <scope>NUCLEOTIDE SEQUENCE [LARGE SCALE GENOMIC DNA]</scope>
    <source>
        <strain evidence="7 8">V7</strain>
    </source>
</reference>
<evidence type="ECO:0000256" key="5">
    <source>
        <dbReference type="ARBA" id="ARBA00023163"/>
    </source>
</evidence>
<dbReference type="SUPFAM" id="SSF88659">
    <property type="entry name" value="Sigma3 and sigma4 domains of RNA polymerase sigma factors"/>
    <property type="match status" value="1"/>
</dbReference>
<dbReference type="InterPro" id="IPR039425">
    <property type="entry name" value="RNA_pol_sigma-70-like"/>
</dbReference>
<organism evidence="7 8">
    <name type="scientific">Crateriforma conspicua</name>
    <dbReference type="NCBI Taxonomy" id="2527996"/>
    <lineage>
        <taxon>Bacteria</taxon>
        <taxon>Pseudomonadati</taxon>
        <taxon>Planctomycetota</taxon>
        <taxon>Planctomycetia</taxon>
        <taxon>Planctomycetales</taxon>
        <taxon>Planctomycetaceae</taxon>
        <taxon>Crateriforma</taxon>
    </lineage>
</organism>
<dbReference type="Gene3D" id="1.10.1740.10">
    <property type="match status" value="1"/>
</dbReference>
<name>A0A5C6FXC0_9PLAN</name>
<sequence length="212" mass="24497">MLFCEDGSHVGSSLKVPMSSQPSDDLLVDRFRNGDERAADDLYERYAHRLIGLIASRMNERLRTRTEPEDVLQSVLRSVFMGVRSGQYNAPEGATLWNLMSVIAVRKVRNHYRAMLTQRRGAKVFSLDDPESWDEAIDDESLQLFETSFRELIEPLRADEQQIVTLRLQMHTVEEIAQIIGRSRRSVERILQNCRSRLTQQLSQADRNETTE</sequence>
<dbReference type="SUPFAM" id="SSF88946">
    <property type="entry name" value="Sigma2 domain of RNA polymerase sigma factors"/>
    <property type="match status" value="1"/>
</dbReference>
<evidence type="ECO:0000256" key="1">
    <source>
        <dbReference type="ARBA" id="ARBA00010641"/>
    </source>
</evidence>
<feature type="domain" description="RNA polymerase sigma-70 ECF-like HTH" evidence="6">
    <location>
        <begin position="27"/>
        <end position="203"/>
    </location>
</feature>
<keyword evidence="5" id="KW-0804">Transcription</keyword>
<dbReference type="Proteomes" id="UP000316476">
    <property type="component" value="Unassembled WGS sequence"/>
</dbReference>
<dbReference type="GO" id="GO:0006352">
    <property type="term" value="P:DNA-templated transcription initiation"/>
    <property type="evidence" value="ECO:0007669"/>
    <property type="project" value="InterPro"/>
</dbReference>
<dbReference type="AlphaFoldDB" id="A0A5C6FXC0"/>
<evidence type="ECO:0000256" key="4">
    <source>
        <dbReference type="ARBA" id="ARBA00023125"/>
    </source>
</evidence>
<dbReference type="PANTHER" id="PTHR43133:SF8">
    <property type="entry name" value="RNA POLYMERASE SIGMA FACTOR HI_1459-RELATED"/>
    <property type="match status" value="1"/>
</dbReference>
<dbReference type="RefSeq" id="WP_146411977.1">
    <property type="nucleotide sequence ID" value="NZ_SJPZ01000001.1"/>
</dbReference>
<dbReference type="GO" id="GO:0016987">
    <property type="term" value="F:sigma factor activity"/>
    <property type="evidence" value="ECO:0007669"/>
    <property type="project" value="UniProtKB-KW"/>
</dbReference>
<keyword evidence="3" id="KW-0731">Sigma factor</keyword>
<dbReference type="InterPro" id="IPR014284">
    <property type="entry name" value="RNA_pol_sigma-70_dom"/>
</dbReference>
<accession>A0A5C6FXC0</accession>
<dbReference type="Gene3D" id="1.10.10.10">
    <property type="entry name" value="Winged helix-like DNA-binding domain superfamily/Winged helix DNA-binding domain"/>
    <property type="match status" value="1"/>
</dbReference>
<dbReference type="InterPro" id="IPR013325">
    <property type="entry name" value="RNA_pol_sigma_r2"/>
</dbReference>
<dbReference type="InterPro" id="IPR053812">
    <property type="entry name" value="HTH_Sigma70_ECF-like"/>
</dbReference>
<gene>
    <name evidence="7" type="ORF">V7x_12420</name>
</gene>
<evidence type="ECO:0000259" key="6">
    <source>
        <dbReference type="Pfam" id="PF07638"/>
    </source>
</evidence>
<comment type="similarity">
    <text evidence="1">Belongs to the sigma-70 factor family. ECF subfamily.</text>
</comment>
<dbReference type="OrthoDB" id="280689at2"/>
<protein>
    <submittedName>
        <fullName evidence="7">RNA polymerase sigma factor</fullName>
    </submittedName>
</protein>
<evidence type="ECO:0000313" key="7">
    <source>
        <dbReference type="EMBL" id="TWU65693.1"/>
    </source>
</evidence>
<keyword evidence="2" id="KW-0805">Transcription regulation</keyword>
<dbReference type="Pfam" id="PF07638">
    <property type="entry name" value="Sigma70_ECF"/>
    <property type="match status" value="1"/>
</dbReference>
<evidence type="ECO:0000256" key="2">
    <source>
        <dbReference type="ARBA" id="ARBA00023015"/>
    </source>
</evidence>
<dbReference type="GO" id="GO:0003677">
    <property type="term" value="F:DNA binding"/>
    <property type="evidence" value="ECO:0007669"/>
    <property type="project" value="UniProtKB-KW"/>
</dbReference>
<dbReference type="EMBL" id="SJPZ01000001">
    <property type="protein sequence ID" value="TWU65693.1"/>
    <property type="molecule type" value="Genomic_DNA"/>
</dbReference>
<dbReference type="NCBIfam" id="TIGR02937">
    <property type="entry name" value="sigma70-ECF"/>
    <property type="match status" value="1"/>
</dbReference>
<evidence type="ECO:0000313" key="8">
    <source>
        <dbReference type="Proteomes" id="UP000316476"/>
    </source>
</evidence>